<dbReference type="InterPro" id="IPR051396">
    <property type="entry name" value="Bact_Antivir_Def_Nuclease"/>
</dbReference>
<keyword evidence="1" id="KW-0547">Nucleotide-binding</keyword>
<accession>A0A413UDJ0</accession>
<reference evidence="1 2" key="1">
    <citation type="submission" date="2018-08" db="EMBL/GenBank/DDBJ databases">
        <title>A genome reference for cultivated species of the human gut microbiota.</title>
        <authorList>
            <person name="Zou Y."/>
            <person name="Xue W."/>
            <person name="Luo G."/>
        </authorList>
    </citation>
    <scope>NUCLEOTIDE SEQUENCE [LARGE SCALE GENOMIC DNA]</scope>
    <source>
        <strain evidence="1 2">AM42-13AC</strain>
    </source>
</reference>
<name>A0A413UDJ0_9FIRM</name>
<dbReference type="AlphaFoldDB" id="A0A413UDJ0"/>
<dbReference type="Proteomes" id="UP000285288">
    <property type="component" value="Unassembled WGS sequence"/>
</dbReference>
<dbReference type="Gene3D" id="3.40.50.300">
    <property type="entry name" value="P-loop containing nucleotide triphosphate hydrolases"/>
    <property type="match status" value="1"/>
</dbReference>
<sequence length="351" mass="40079">MIIMDLKLDNLCCFRDFHVNFSYPRKVENEYLEGFPNFRYKKINIIMGSNATGKTSLGRVILSIFNFIDKRNADIITRFISNKNKAASFSMDFVDDNKLYRIYAVFGPSDDHIYASANIKVHIVSTDICLRDNYESCAKRLDSMMVELNESNYIMELEKLRSLPIDSIFNYGIKANKKYLNVLEHTLRVLDPSISSVNRIEELKNAFVIKMADKSIIIQDGKMVNDSLLSSGTKAGLDIASIVSSIKLGTHSLYYCDEKFSYVYSDIEIGFLSLMINELKPNSQLFYTTHNLDILDLPLPKHSFNFLKKDDQCISVINAADYLKKNTDSLRNAVDNDFFSVAPGLDEIENL</sequence>
<evidence type="ECO:0000313" key="2">
    <source>
        <dbReference type="Proteomes" id="UP000285288"/>
    </source>
</evidence>
<dbReference type="InterPro" id="IPR027417">
    <property type="entry name" value="P-loop_NTPase"/>
</dbReference>
<comment type="caution">
    <text evidence="1">The sequence shown here is derived from an EMBL/GenBank/DDBJ whole genome shotgun (WGS) entry which is preliminary data.</text>
</comment>
<organism evidence="1 2">
    <name type="scientific">Holdemanella biformis</name>
    <dbReference type="NCBI Taxonomy" id="1735"/>
    <lineage>
        <taxon>Bacteria</taxon>
        <taxon>Bacillati</taxon>
        <taxon>Bacillota</taxon>
        <taxon>Erysipelotrichia</taxon>
        <taxon>Erysipelotrichales</taxon>
        <taxon>Erysipelotrichaceae</taxon>
        <taxon>Holdemanella</taxon>
    </lineage>
</organism>
<dbReference type="PANTHER" id="PTHR43581:SF4">
    <property type="entry name" value="ATP_GTP PHOSPHATASE"/>
    <property type="match status" value="1"/>
</dbReference>
<dbReference type="PANTHER" id="PTHR43581">
    <property type="entry name" value="ATP/GTP PHOSPHATASE"/>
    <property type="match status" value="1"/>
</dbReference>
<dbReference type="SUPFAM" id="SSF52540">
    <property type="entry name" value="P-loop containing nucleoside triphosphate hydrolases"/>
    <property type="match status" value="1"/>
</dbReference>
<keyword evidence="1" id="KW-0067">ATP-binding</keyword>
<proteinExistence type="predicted"/>
<dbReference type="RefSeq" id="WP_118011157.1">
    <property type="nucleotide sequence ID" value="NZ_QSGD01000014.1"/>
</dbReference>
<dbReference type="GO" id="GO:0005524">
    <property type="term" value="F:ATP binding"/>
    <property type="evidence" value="ECO:0007669"/>
    <property type="project" value="UniProtKB-KW"/>
</dbReference>
<evidence type="ECO:0000313" key="1">
    <source>
        <dbReference type="EMBL" id="RHB07211.1"/>
    </source>
</evidence>
<gene>
    <name evidence="1" type="ORF">DW907_05070</name>
</gene>
<protein>
    <submittedName>
        <fullName evidence="1">ATP-binding protein</fullName>
    </submittedName>
</protein>
<dbReference type="EMBL" id="QSGD01000014">
    <property type="protein sequence ID" value="RHB07211.1"/>
    <property type="molecule type" value="Genomic_DNA"/>
</dbReference>